<dbReference type="KEGG" id="nau:109223046"/>
<dbReference type="SUPFAM" id="SSF53756">
    <property type="entry name" value="UDP-Glycosyltransferase/glycogen phosphorylase"/>
    <property type="match status" value="1"/>
</dbReference>
<keyword evidence="6" id="KW-1185">Reference proteome</keyword>
<dbReference type="Gramene" id="OIT06690">
    <property type="protein sequence ID" value="OIT06690"/>
    <property type="gene ID" value="A4A49_23995"/>
</dbReference>
<dbReference type="SMR" id="A0A1J6IPQ4"/>
<dbReference type="GeneID" id="109223046"/>
<accession>A0A1J6IPQ4</accession>
<name>A0A1J6IPQ4_NICAT</name>
<dbReference type="EMBL" id="MJEQ01037184">
    <property type="protein sequence ID" value="OIT06690.1"/>
    <property type="molecule type" value="Genomic_DNA"/>
</dbReference>
<keyword evidence="3 5" id="KW-0808">Transferase</keyword>
<dbReference type="GO" id="GO:0080044">
    <property type="term" value="F:quercetin 7-O-glucosyltransferase activity"/>
    <property type="evidence" value="ECO:0007669"/>
    <property type="project" value="TreeGrafter"/>
</dbReference>
<dbReference type="FunFam" id="3.40.50.2000:FF:000108">
    <property type="entry name" value="UDP-glycosyltransferase 83A1"/>
    <property type="match status" value="1"/>
</dbReference>
<dbReference type="FunFam" id="3.40.50.2000:FF:000060">
    <property type="entry name" value="Glycosyltransferase"/>
    <property type="match status" value="1"/>
</dbReference>
<dbReference type="Proteomes" id="UP000187609">
    <property type="component" value="Unassembled WGS sequence"/>
</dbReference>
<dbReference type="InterPro" id="IPR002213">
    <property type="entry name" value="UDP_glucos_trans"/>
</dbReference>
<reference evidence="4" key="1">
    <citation type="submission" date="2016-08" db="EMBL/GenBank/DDBJ databases">
        <authorList>
            <person name="Seilhamer J.J."/>
        </authorList>
    </citation>
    <scope>NUCLEOTIDE SEQUENCE</scope>
</reference>
<evidence type="ECO:0000313" key="6">
    <source>
        <dbReference type="Proteomes" id="UP000187609"/>
    </source>
</evidence>
<dbReference type="GO" id="GO:0080043">
    <property type="term" value="F:quercetin 3-O-glucosyltransferase activity"/>
    <property type="evidence" value="ECO:0007669"/>
    <property type="project" value="TreeGrafter"/>
</dbReference>
<protein>
    <submittedName>
        <fullName evidence="4">UDP-glycosyltransferase g23995</fullName>
    </submittedName>
    <submittedName>
        <fullName evidence="5">Udp-glycosyltransferase 83a1</fullName>
    </submittedName>
</protein>
<reference evidence="5 6" key="2">
    <citation type="submission" date="2016-11" db="EMBL/GenBank/DDBJ databases">
        <title>The genome of Nicotiana attenuata.</title>
        <authorList>
            <person name="Xu S."/>
            <person name="Brockmoeller T."/>
            <person name="Gaquerel E."/>
            <person name="Navarro A."/>
            <person name="Kuhl H."/>
            <person name="Gase K."/>
            <person name="Ling Z."/>
            <person name="Zhou W."/>
            <person name="Kreitzer C."/>
            <person name="Stanke M."/>
            <person name="Tang H."/>
            <person name="Lyons E."/>
            <person name="Pandey P."/>
            <person name="Pandey S.P."/>
            <person name="Timmermann B."/>
            <person name="Baldwin I.T."/>
        </authorList>
    </citation>
    <scope>NUCLEOTIDE SEQUENCE [LARGE SCALE GENOMIC DNA]</scope>
    <source>
        <strain evidence="6">cv. UT</strain>
        <strain evidence="5">UT</strain>
        <tissue evidence="5">Leaves</tissue>
    </source>
</reference>
<sequence>MDTDGRKVFGSHGHVLVMTYPLQGHAAPLIKLSHRLAEYGVKVSFVSTEFSSATLSDEIPDSGEGMIRLVSVPDGLNPEDDRKDLHILSESIRKVMPAHLEDLLNKASDKVTSVILDSPLGFLIEIPKKLGIKTAIYLCSTPGCLALGLNISKLMEAKVIDTDGTPLKKEKIQVLPNLPAMSTAEFTWYHPQGTDAQKIMFASIKEIFEWMISSDWIICNWFSELAPSASALAANILPVGPLLANGQSAGSLYSEDSSCLNWLDKQAPKSVIYVAFGSTSRFSLQQVEELALGLELMNRPFLWVAWSGLANGSFALYSSDFSERVANRGKIVEWAPQEMVLAHPSIACFVTHCGWNSTMESLSMGVPFLCWPYFGDQLYTQTCISDGWRIGLSLNADEKGIISRYEIKQKVEDLLSDDSIRANSLKLKEMARNSISIGGSSTKNLEFLASQMKQ</sequence>
<dbReference type="Gene3D" id="3.40.50.2000">
    <property type="entry name" value="Glycogen Phosphorylase B"/>
    <property type="match status" value="2"/>
</dbReference>
<dbReference type="CDD" id="cd03784">
    <property type="entry name" value="GT1_Gtf-like"/>
    <property type="match status" value="1"/>
</dbReference>
<comment type="similarity">
    <text evidence="1">Belongs to the UDP-glycosyltransferase family.</text>
</comment>
<dbReference type="AlphaFoldDB" id="A0A1J6IPQ4"/>
<dbReference type="Pfam" id="PF00201">
    <property type="entry name" value="UDPGT"/>
    <property type="match status" value="1"/>
</dbReference>
<dbReference type="OrthoDB" id="5835829at2759"/>
<evidence type="ECO:0000256" key="3">
    <source>
        <dbReference type="ARBA" id="ARBA00022679"/>
    </source>
</evidence>
<organism evidence="5 6">
    <name type="scientific">Nicotiana attenuata</name>
    <name type="common">Coyote tobacco</name>
    <dbReference type="NCBI Taxonomy" id="49451"/>
    <lineage>
        <taxon>Eukaryota</taxon>
        <taxon>Viridiplantae</taxon>
        <taxon>Streptophyta</taxon>
        <taxon>Embryophyta</taxon>
        <taxon>Tracheophyta</taxon>
        <taxon>Spermatophyta</taxon>
        <taxon>Magnoliopsida</taxon>
        <taxon>eudicotyledons</taxon>
        <taxon>Gunneridae</taxon>
        <taxon>Pentapetalae</taxon>
        <taxon>asterids</taxon>
        <taxon>lamiids</taxon>
        <taxon>Solanales</taxon>
        <taxon>Solanaceae</taxon>
        <taxon>Nicotianoideae</taxon>
        <taxon>Nicotianeae</taxon>
        <taxon>Nicotiana</taxon>
    </lineage>
</organism>
<gene>
    <name evidence="5" type="primary">UGT83A1_2</name>
    <name evidence="5" type="ORF">A4A49_23995</name>
    <name evidence="4" type="ORF">NaUGT_g23995</name>
</gene>
<evidence type="ECO:0000313" key="5">
    <source>
        <dbReference type="EMBL" id="OIT06690.1"/>
    </source>
</evidence>
<evidence type="ECO:0000256" key="2">
    <source>
        <dbReference type="ARBA" id="ARBA00022676"/>
    </source>
</evidence>
<dbReference type="GO" id="GO:0016138">
    <property type="term" value="P:glycoside biosynthetic process"/>
    <property type="evidence" value="ECO:0007669"/>
    <property type="project" value="UniProtKB-ARBA"/>
</dbReference>
<dbReference type="EMBL" id="KX752154">
    <property type="protein sequence ID" value="AQQ16677.1"/>
    <property type="molecule type" value="Genomic_DNA"/>
</dbReference>
<dbReference type="OMA" id="CICNGYK"/>
<evidence type="ECO:0000313" key="4">
    <source>
        <dbReference type="EMBL" id="AQQ16677.1"/>
    </source>
</evidence>
<dbReference type="PANTHER" id="PTHR11926">
    <property type="entry name" value="GLUCOSYL/GLUCURONOSYL TRANSFERASES"/>
    <property type="match status" value="1"/>
</dbReference>
<proteinExistence type="inferred from homology"/>
<evidence type="ECO:0000256" key="1">
    <source>
        <dbReference type="ARBA" id="ARBA00009995"/>
    </source>
</evidence>
<keyword evidence="2" id="KW-0328">Glycosyltransferase</keyword>
<dbReference type="PANTHER" id="PTHR11926:SF1412">
    <property type="entry name" value="UDP-GLYCOSYLTRANSFERASE 83A1-LIKE"/>
    <property type="match status" value="1"/>
</dbReference>